<keyword evidence="3" id="KW-0813">Transport</keyword>
<dbReference type="PROSITE" id="PS50850">
    <property type="entry name" value="MFS"/>
    <property type="match status" value="1"/>
</dbReference>
<dbReference type="eggNOG" id="ENOG502QQA7">
    <property type="taxonomic scope" value="Eukaryota"/>
</dbReference>
<evidence type="ECO:0000256" key="1">
    <source>
        <dbReference type="ARBA" id="ARBA00004127"/>
    </source>
</evidence>
<dbReference type="OMA" id="KVTWICA"/>
<proteinExistence type="inferred from homology"/>
<dbReference type="GO" id="GO:0012505">
    <property type="term" value="C:endomembrane system"/>
    <property type="evidence" value="ECO:0007669"/>
    <property type="project" value="UniProtKB-SubCell"/>
</dbReference>
<organism evidence="11">
    <name type="scientific">Schizophyllum commune (strain H4-8 / FGSC 9210)</name>
    <name type="common">Split gill fungus</name>
    <dbReference type="NCBI Taxonomy" id="578458"/>
    <lineage>
        <taxon>Eukaryota</taxon>
        <taxon>Fungi</taxon>
        <taxon>Dikarya</taxon>
        <taxon>Basidiomycota</taxon>
        <taxon>Agaricomycotina</taxon>
        <taxon>Agaricomycetes</taxon>
        <taxon>Agaricomycetidae</taxon>
        <taxon>Agaricales</taxon>
        <taxon>Schizophyllaceae</taxon>
        <taxon>Schizophyllum</taxon>
    </lineage>
</organism>
<feature type="transmembrane region" description="Helical" evidence="8">
    <location>
        <begin position="218"/>
        <end position="240"/>
    </location>
</feature>
<dbReference type="InterPro" id="IPR011701">
    <property type="entry name" value="MFS"/>
</dbReference>
<dbReference type="AlphaFoldDB" id="D8PXR0"/>
<evidence type="ECO:0000256" key="7">
    <source>
        <dbReference type="SAM" id="MobiDB-lite"/>
    </source>
</evidence>
<dbReference type="InterPro" id="IPR036259">
    <property type="entry name" value="MFS_trans_sf"/>
</dbReference>
<keyword evidence="5 8" id="KW-1133">Transmembrane helix</keyword>
<feature type="transmembrane region" description="Helical" evidence="8">
    <location>
        <begin position="190"/>
        <end position="206"/>
    </location>
</feature>
<dbReference type="Pfam" id="PF07690">
    <property type="entry name" value="MFS_1"/>
    <property type="match status" value="1"/>
</dbReference>
<evidence type="ECO:0000256" key="2">
    <source>
        <dbReference type="ARBA" id="ARBA00008335"/>
    </source>
</evidence>
<dbReference type="GO" id="GO:0016020">
    <property type="term" value="C:membrane"/>
    <property type="evidence" value="ECO:0007669"/>
    <property type="project" value="TreeGrafter"/>
</dbReference>
<feature type="transmembrane region" description="Helical" evidence="8">
    <location>
        <begin position="369"/>
        <end position="396"/>
    </location>
</feature>
<feature type="transmembrane region" description="Helical" evidence="8">
    <location>
        <begin position="342"/>
        <end position="363"/>
    </location>
</feature>
<dbReference type="Proteomes" id="UP000007431">
    <property type="component" value="Unassembled WGS sequence"/>
</dbReference>
<name>D8PXR0_SCHCM</name>
<feature type="transmembrane region" description="Helical" evidence="8">
    <location>
        <begin position="99"/>
        <end position="121"/>
    </location>
</feature>
<gene>
    <name evidence="10" type="ORF">SCHCODRAFT_256635</name>
</gene>
<evidence type="ECO:0000256" key="5">
    <source>
        <dbReference type="ARBA" id="ARBA00022989"/>
    </source>
</evidence>
<keyword evidence="6 8" id="KW-0472">Membrane</keyword>
<dbReference type="InParanoid" id="D8PXR0"/>
<evidence type="ECO:0000313" key="11">
    <source>
        <dbReference type="Proteomes" id="UP000007431"/>
    </source>
</evidence>
<evidence type="ECO:0000256" key="4">
    <source>
        <dbReference type="ARBA" id="ARBA00022692"/>
    </source>
</evidence>
<keyword evidence="11" id="KW-1185">Reference proteome</keyword>
<feature type="transmembrane region" description="Helical" evidence="8">
    <location>
        <begin position="444"/>
        <end position="463"/>
    </location>
</feature>
<feature type="compositionally biased region" description="Polar residues" evidence="7">
    <location>
        <begin position="11"/>
        <end position="25"/>
    </location>
</feature>
<reference evidence="10 11" key="1">
    <citation type="journal article" date="2010" name="Nat. Biotechnol.">
        <title>Genome sequence of the model mushroom Schizophyllum commune.</title>
        <authorList>
            <person name="Ohm R.A."/>
            <person name="de Jong J.F."/>
            <person name="Lugones L.G."/>
            <person name="Aerts A."/>
            <person name="Kothe E."/>
            <person name="Stajich J.E."/>
            <person name="de Vries R.P."/>
            <person name="Record E."/>
            <person name="Levasseur A."/>
            <person name="Baker S.E."/>
            <person name="Bartholomew K.A."/>
            <person name="Coutinho P.M."/>
            <person name="Erdmann S."/>
            <person name="Fowler T.J."/>
            <person name="Gathman A.C."/>
            <person name="Lombard V."/>
            <person name="Henrissat B."/>
            <person name="Knabe N."/>
            <person name="Kuees U."/>
            <person name="Lilly W.W."/>
            <person name="Lindquist E."/>
            <person name="Lucas S."/>
            <person name="Magnuson J.K."/>
            <person name="Piumi F."/>
            <person name="Raudaskoski M."/>
            <person name="Salamov A."/>
            <person name="Schmutz J."/>
            <person name="Schwarze F.W.M.R."/>
            <person name="vanKuyk P.A."/>
            <person name="Horton J.S."/>
            <person name="Grigoriev I.V."/>
            <person name="Woesten H.A.B."/>
        </authorList>
    </citation>
    <scope>NUCLEOTIDE SEQUENCE [LARGE SCALE GENOMIC DNA]</scope>
    <source>
        <strain evidence="11">H4-8 / FGSC 9210</strain>
    </source>
</reference>
<comment type="similarity">
    <text evidence="2">Belongs to the major facilitator superfamily.</text>
</comment>
<feature type="region of interest" description="Disordered" evidence="7">
    <location>
        <begin position="1"/>
        <end position="54"/>
    </location>
</feature>
<dbReference type="InterPro" id="IPR051788">
    <property type="entry name" value="MFS_Transporter"/>
</dbReference>
<feature type="domain" description="Major facilitator superfamily (MFS) profile" evidence="9">
    <location>
        <begin position="66"/>
        <end position="469"/>
    </location>
</feature>
<dbReference type="VEuPathDB" id="FungiDB:SCHCODRAFT_02616456"/>
<feature type="transmembrane region" description="Helical" evidence="8">
    <location>
        <begin position="276"/>
        <end position="300"/>
    </location>
</feature>
<evidence type="ECO:0000256" key="6">
    <source>
        <dbReference type="ARBA" id="ARBA00023136"/>
    </source>
</evidence>
<accession>D8PXR0</accession>
<evidence type="ECO:0000259" key="9">
    <source>
        <dbReference type="PROSITE" id="PS50850"/>
    </source>
</evidence>
<feature type="transmembrane region" description="Helical" evidence="8">
    <location>
        <begin position="152"/>
        <end position="169"/>
    </location>
</feature>
<dbReference type="GO" id="GO:0022857">
    <property type="term" value="F:transmembrane transporter activity"/>
    <property type="evidence" value="ECO:0007669"/>
    <property type="project" value="InterPro"/>
</dbReference>
<dbReference type="PANTHER" id="PTHR23514">
    <property type="entry name" value="BYPASS OF STOP CODON PROTEIN 6"/>
    <property type="match status" value="1"/>
</dbReference>
<evidence type="ECO:0000256" key="3">
    <source>
        <dbReference type="ARBA" id="ARBA00022448"/>
    </source>
</evidence>
<feature type="transmembrane region" description="Helical" evidence="8">
    <location>
        <begin position="312"/>
        <end position="330"/>
    </location>
</feature>
<keyword evidence="4 8" id="KW-0812">Transmembrane</keyword>
<evidence type="ECO:0000313" key="10">
    <source>
        <dbReference type="EMBL" id="EFI99121.1"/>
    </source>
</evidence>
<dbReference type="EMBL" id="GL377304">
    <property type="protein sequence ID" value="EFI99121.1"/>
    <property type="molecule type" value="Genomic_DNA"/>
</dbReference>
<dbReference type="HOGENOM" id="CLU_021993_6_0_1"/>
<protein>
    <recommendedName>
        <fullName evidence="9">Major facilitator superfamily (MFS) profile domain-containing protein</fullName>
    </recommendedName>
</protein>
<dbReference type="Gene3D" id="1.20.1250.20">
    <property type="entry name" value="MFS general substrate transporter like domains"/>
    <property type="match status" value="2"/>
</dbReference>
<comment type="subcellular location">
    <subcellularLocation>
        <location evidence="1">Endomembrane system</location>
        <topology evidence="1">Multi-pass membrane protein</topology>
    </subcellularLocation>
</comment>
<sequence length="471" mass="50298">MSNAMELEQMTRPTARQNYTGSTKGSVEGGDTEVGPATGASSTVEGGQGTPPAERTRKMVMTDHLQFFAACWSMVLAGWNDGTTGPLLPRIQQVYHVNYAVVSLLFVCACIGFISGALINVPLSERLGFGKLMALGSALQTIAYAIDSPAPPFPVLCVAYAINGVGMAIQDAQANGYVASLKDNSEAKMGFLHAAYGLGALAAPLVSTQFSQKKHWSFHYLTSMGVGLSSVIIQIAVFRFRTHDECLLRIGLPVQEKGSSTESNFKQIFRLKNMHILAVFILVYVGVEVTIGGWIVSYVIDERGGGPDSGYISSGFFAGLMLGRLVLLWVNAKVIVRVRNSIALLMSLPQIGEWLALFIYALLAIGLELVVWLVPSLIGGGVAVSLVGLLLGPFYPIAMNQAARILPAWLLTPSIGWIAGFGQAGSAVLPFITGALAQSTGIGSLQPFLVSMMGFMMVLWAMVPRKATHMD</sequence>
<evidence type="ECO:0000256" key="8">
    <source>
        <dbReference type="SAM" id="Phobius"/>
    </source>
</evidence>
<dbReference type="PANTHER" id="PTHR23514:SF3">
    <property type="entry name" value="BYPASS OF STOP CODON PROTEIN 6"/>
    <property type="match status" value="1"/>
</dbReference>
<dbReference type="SUPFAM" id="SSF103473">
    <property type="entry name" value="MFS general substrate transporter"/>
    <property type="match status" value="1"/>
</dbReference>
<dbReference type="InterPro" id="IPR020846">
    <property type="entry name" value="MFS_dom"/>
</dbReference>
<feature type="transmembrane region" description="Helical" evidence="8">
    <location>
        <begin position="408"/>
        <end position="432"/>
    </location>
</feature>